<name>A0ABU1W8P2_9GAMM</name>
<proteinExistence type="predicted"/>
<keyword evidence="1" id="KW-1133">Transmembrane helix</keyword>
<keyword evidence="3" id="KW-1185">Reference proteome</keyword>
<dbReference type="EMBL" id="JAVDVY010000001">
    <property type="protein sequence ID" value="MDR7133852.1"/>
    <property type="molecule type" value="Genomic_DNA"/>
</dbReference>
<feature type="transmembrane region" description="Helical" evidence="1">
    <location>
        <begin position="45"/>
        <end position="66"/>
    </location>
</feature>
<keyword evidence="1" id="KW-0812">Transmembrane</keyword>
<reference evidence="2 3" key="1">
    <citation type="submission" date="2023-07" db="EMBL/GenBank/DDBJ databases">
        <title>Sorghum-associated microbial communities from plants grown in Nebraska, USA.</title>
        <authorList>
            <person name="Schachtman D."/>
        </authorList>
    </citation>
    <scope>NUCLEOTIDE SEQUENCE [LARGE SCALE GENOMIC DNA]</scope>
    <source>
        <strain evidence="2 3">BE198</strain>
    </source>
</reference>
<sequence length="78" mass="8491">MSPDSPRPPALRRFALGLWFLGLGVLGLLRYGMKAARDADIASDSVAWLWLAGSVAVCVIGIIDIARVHKHSRDHPDN</sequence>
<organism evidence="2 3">
    <name type="scientific">Lysobacter niastensis</name>
    <dbReference type="NCBI Taxonomy" id="380629"/>
    <lineage>
        <taxon>Bacteria</taxon>
        <taxon>Pseudomonadati</taxon>
        <taxon>Pseudomonadota</taxon>
        <taxon>Gammaproteobacteria</taxon>
        <taxon>Lysobacterales</taxon>
        <taxon>Lysobacteraceae</taxon>
        <taxon>Lysobacter</taxon>
    </lineage>
</organism>
<evidence type="ECO:0000256" key="1">
    <source>
        <dbReference type="SAM" id="Phobius"/>
    </source>
</evidence>
<protein>
    <recommendedName>
        <fullName evidence="4">DUF202 domain-containing protein</fullName>
    </recommendedName>
</protein>
<evidence type="ECO:0000313" key="2">
    <source>
        <dbReference type="EMBL" id="MDR7133852.1"/>
    </source>
</evidence>
<dbReference type="RefSeq" id="WP_310059167.1">
    <property type="nucleotide sequence ID" value="NZ_JAVDVY010000001.1"/>
</dbReference>
<comment type="caution">
    <text evidence="2">The sequence shown here is derived from an EMBL/GenBank/DDBJ whole genome shotgun (WGS) entry which is preliminary data.</text>
</comment>
<dbReference type="Proteomes" id="UP001251524">
    <property type="component" value="Unassembled WGS sequence"/>
</dbReference>
<accession>A0ABU1W8P2</accession>
<feature type="transmembrane region" description="Helical" evidence="1">
    <location>
        <begin position="14"/>
        <end position="33"/>
    </location>
</feature>
<gene>
    <name evidence="2" type="ORF">J2X06_001036</name>
</gene>
<keyword evidence="1" id="KW-0472">Membrane</keyword>
<evidence type="ECO:0008006" key="4">
    <source>
        <dbReference type="Google" id="ProtNLM"/>
    </source>
</evidence>
<evidence type="ECO:0000313" key="3">
    <source>
        <dbReference type="Proteomes" id="UP001251524"/>
    </source>
</evidence>